<keyword evidence="4" id="KW-0597">Phosphoprotein</keyword>
<dbReference type="PROSITE" id="PS50109">
    <property type="entry name" value="HIS_KIN"/>
    <property type="match status" value="1"/>
</dbReference>
<dbReference type="PANTHER" id="PTHR45436">
    <property type="entry name" value="SENSOR HISTIDINE KINASE YKOH"/>
    <property type="match status" value="1"/>
</dbReference>
<dbReference type="Pfam" id="PF02518">
    <property type="entry name" value="HATPase_c"/>
    <property type="match status" value="1"/>
</dbReference>
<dbReference type="KEGG" id="srd:SD10_20470"/>
<feature type="transmembrane region" description="Helical" evidence="11">
    <location>
        <begin position="154"/>
        <end position="177"/>
    </location>
</feature>
<evidence type="ECO:0000256" key="6">
    <source>
        <dbReference type="ARBA" id="ARBA00022692"/>
    </source>
</evidence>
<dbReference type="HOGENOM" id="CLU_000445_89_6_10"/>
<dbReference type="SUPFAM" id="SSF55874">
    <property type="entry name" value="ATPase domain of HSP90 chaperone/DNA topoisomerase II/histidine kinase"/>
    <property type="match status" value="1"/>
</dbReference>
<keyword evidence="7 14" id="KW-0418">Kinase</keyword>
<evidence type="ECO:0000313" key="15">
    <source>
        <dbReference type="Proteomes" id="UP000033054"/>
    </source>
</evidence>
<feature type="domain" description="HAMP" evidence="13">
    <location>
        <begin position="178"/>
        <end position="231"/>
    </location>
</feature>
<organism evidence="14 15">
    <name type="scientific">Spirosoma radiotolerans</name>
    <dbReference type="NCBI Taxonomy" id="1379870"/>
    <lineage>
        <taxon>Bacteria</taxon>
        <taxon>Pseudomonadati</taxon>
        <taxon>Bacteroidota</taxon>
        <taxon>Cytophagia</taxon>
        <taxon>Cytophagales</taxon>
        <taxon>Cytophagaceae</taxon>
        <taxon>Spirosoma</taxon>
    </lineage>
</organism>
<dbReference type="InterPro" id="IPR036097">
    <property type="entry name" value="HisK_dim/P_sf"/>
</dbReference>
<evidence type="ECO:0000256" key="5">
    <source>
        <dbReference type="ARBA" id="ARBA00022679"/>
    </source>
</evidence>
<evidence type="ECO:0000256" key="9">
    <source>
        <dbReference type="ARBA" id="ARBA00023012"/>
    </source>
</evidence>
<gene>
    <name evidence="14" type="ORF">SD10_20470</name>
</gene>
<keyword evidence="10 11" id="KW-0472">Membrane</keyword>
<dbReference type="Proteomes" id="UP000033054">
    <property type="component" value="Chromosome"/>
</dbReference>
<dbReference type="Pfam" id="PF00512">
    <property type="entry name" value="HisKA"/>
    <property type="match status" value="1"/>
</dbReference>
<dbReference type="Pfam" id="PF00672">
    <property type="entry name" value="HAMP"/>
    <property type="match status" value="1"/>
</dbReference>
<dbReference type="InterPro" id="IPR005467">
    <property type="entry name" value="His_kinase_dom"/>
</dbReference>
<evidence type="ECO:0000256" key="2">
    <source>
        <dbReference type="ARBA" id="ARBA00004370"/>
    </source>
</evidence>
<reference evidence="14 15" key="1">
    <citation type="journal article" date="2014" name="Curr. Microbiol.">
        <title>Spirosoma radiotolerans sp. nov., a gamma-radiation-resistant bacterium isolated from gamma ray-irradiated soil.</title>
        <authorList>
            <person name="Lee J.J."/>
            <person name="Srinivasan S."/>
            <person name="Lim S."/>
            <person name="Joe M."/>
            <person name="Im S."/>
            <person name="Bae S.I."/>
            <person name="Park K.R."/>
            <person name="Han J.H."/>
            <person name="Park S.H."/>
            <person name="Joo B.M."/>
            <person name="Park S.J."/>
            <person name="Kim M.K."/>
        </authorList>
    </citation>
    <scope>NUCLEOTIDE SEQUENCE [LARGE SCALE GENOMIC DNA]</scope>
    <source>
        <strain evidence="14 15">DG5A</strain>
    </source>
</reference>
<dbReference type="Gene3D" id="3.30.565.10">
    <property type="entry name" value="Histidine kinase-like ATPase, C-terminal domain"/>
    <property type="match status" value="1"/>
</dbReference>
<dbReference type="InterPro" id="IPR003660">
    <property type="entry name" value="HAMP_dom"/>
</dbReference>
<dbReference type="SUPFAM" id="SSF158472">
    <property type="entry name" value="HAMP domain-like"/>
    <property type="match status" value="1"/>
</dbReference>
<dbReference type="SMART" id="SM00388">
    <property type="entry name" value="HisKA"/>
    <property type="match status" value="1"/>
</dbReference>
<feature type="domain" description="Histidine kinase" evidence="12">
    <location>
        <begin position="239"/>
        <end position="455"/>
    </location>
</feature>
<dbReference type="PRINTS" id="PR00344">
    <property type="entry name" value="BCTRLSENSOR"/>
</dbReference>
<comment type="catalytic activity">
    <reaction evidence="1">
        <text>ATP + protein L-histidine = ADP + protein N-phospho-L-histidine.</text>
        <dbReference type="EC" id="2.7.13.3"/>
    </reaction>
</comment>
<evidence type="ECO:0000256" key="4">
    <source>
        <dbReference type="ARBA" id="ARBA00022553"/>
    </source>
</evidence>
<dbReference type="InterPro" id="IPR050428">
    <property type="entry name" value="TCS_sensor_his_kinase"/>
</dbReference>
<evidence type="ECO:0000256" key="10">
    <source>
        <dbReference type="ARBA" id="ARBA00023136"/>
    </source>
</evidence>
<keyword evidence="8 11" id="KW-1133">Transmembrane helix</keyword>
<dbReference type="PATRIC" id="fig|1379870.5.peg.4409"/>
<dbReference type="AlphaFoldDB" id="A0A0E3V990"/>
<evidence type="ECO:0000256" key="11">
    <source>
        <dbReference type="SAM" id="Phobius"/>
    </source>
</evidence>
<keyword evidence="6 11" id="KW-0812">Transmembrane</keyword>
<name>A0A0E3V990_9BACT</name>
<keyword evidence="9" id="KW-0902">Two-component regulatory system</keyword>
<dbReference type="SMART" id="SM00304">
    <property type="entry name" value="HAMP"/>
    <property type="match status" value="1"/>
</dbReference>
<dbReference type="GO" id="GO:0005886">
    <property type="term" value="C:plasma membrane"/>
    <property type="evidence" value="ECO:0007669"/>
    <property type="project" value="TreeGrafter"/>
</dbReference>
<evidence type="ECO:0000256" key="3">
    <source>
        <dbReference type="ARBA" id="ARBA00012438"/>
    </source>
</evidence>
<dbReference type="PANTHER" id="PTHR45436:SF5">
    <property type="entry name" value="SENSOR HISTIDINE KINASE TRCS"/>
    <property type="match status" value="1"/>
</dbReference>
<keyword evidence="15" id="KW-1185">Reference proteome</keyword>
<dbReference type="InterPro" id="IPR003661">
    <property type="entry name" value="HisK_dim/P_dom"/>
</dbReference>
<sequence>MTIRNRISGQFTLIVASILIGFSLLIYLVSATYRREEFYERLKSKARTTVRFLVEVKEVDRDLLRIIDRNTLTAMIDEKVLILDDNNKLVYSSVDDYPVRYKPDLLDAVRREREIETTNGENELVGILYEANGRRLVVLASAYDRFGQSKLQNLYITLVWGLLGGIGLTIGLGFFFAGQSLQPIGHINRQVQTITARNLRQRLDEGPRQDEIDQLAVNFNAVLQRLEQAFEQQRSFVSHASHELRTPLAALKSEIQLGLRRPLSAEHHTEILQNLLSDTDRLIALSNSLLLLARTLESLEAVTMTSVRLDDVFFTAQEELRTAHPSYTVQFKYDQVPETETDMVVLGNESLLIRVVLNLLDNACKYAADQQANVSIGKNAQQVWLSVTDTGIGLSTDEQKHIFEPFYRAPGAIRFNGFGIGLAVCQRITELHNGQISVESEPGKGSTFTIRLPRP</sequence>
<protein>
    <recommendedName>
        <fullName evidence="3">histidine kinase</fullName>
        <ecNumber evidence="3">2.7.13.3</ecNumber>
    </recommendedName>
</protein>
<dbReference type="GO" id="GO:0000155">
    <property type="term" value="F:phosphorelay sensor kinase activity"/>
    <property type="evidence" value="ECO:0007669"/>
    <property type="project" value="InterPro"/>
</dbReference>
<dbReference type="EMBL" id="CP010429">
    <property type="protein sequence ID" value="AKD56931.1"/>
    <property type="molecule type" value="Genomic_DNA"/>
</dbReference>
<dbReference type="OrthoDB" id="594725at2"/>
<accession>A0A0E3V990</accession>
<comment type="subcellular location">
    <subcellularLocation>
        <location evidence="2">Membrane</location>
    </subcellularLocation>
</comment>
<feature type="transmembrane region" description="Helical" evidence="11">
    <location>
        <begin position="12"/>
        <end position="33"/>
    </location>
</feature>
<dbReference type="SUPFAM" id="SSF47384">
    <property type="entry name" value="Homodimeric domain of signal transducing histidine kinase"/>
    <property type="match status" value="1"/>
</dbReference>
<dbReference type="CDD" id="cd00082">
    <property type="entry name" value="HisKA"/>
    <property type="match status" value="1"/>
</dbReference>
<evidence type="ECO:0000259" key="12">
    <source>
        <dbReference type="PROSITE" id="PS50109"/>
    </source>
</evidence>
<dbReference type="FunFam" id="3.30.565.10:FF:000006">
    <property type="entry name" value="Sensor histidine kinase WalK"/>
    <property type="match status" value="1"/>
</dbReference>
<dbReference type="STRING" id="1379870.SD10_20470"/>
<dbReference type="InterPro" id="IPR003594">
    <property type="entry name" value="HATPase_dom"/>
</dbReference>
<dbReference type="SMART" id="SM00387">
    <property type="entry name" value="HATPase_c"/>
    <property type="match status" value="1"/>
</dbReference>
<dbReference type="RefSeq" id="WP_046576355.1">
    <property type="nucleotide sequence ID" value="NZ_CP010429.1"/>
</dbReference>
<evidence type="ECO:0000256" key="8">
    <source>
        <dbReference type="ARBA" id="ARBA00022989"/>
    </source>
</evidence>
<proteinExistence type="predicted"/>
<evidence type="ECO:0000256" key="1">
    <source>
        <dbReference type="ARBA" id="ARBA00000085"/>
    </source>
</evidence>
<keyword evidence="5" id="KW-0808">Transferase</keyword>
<dbReference type="Gene3D" id="1.10.287.130">
    <property type="match status" value="1"/>
</dbReference>
<dbReference type="PROSITE" id="PS50885">
    <property type="entry name" value="HAMP"/>
    <property type="match status" value="1"/>
</dbReference>
<evidence type="ECO:0000259" key="13">
    <source>
        <dbReference type="PROSITE" id="PS50885"/>
    </source>
</evidence>
<dbReference type="InterPro" id="IPR036890">
    <property type="entry name" value="HATPase_C_sf"/>
</dbReference>
<dbReference type="InterPro" id="IPR004358">
    <property type="entry name" value="Sig_transdc_His_kin-like_C"/>
</dbReference>
<dbReference type="EC" id="2.7.13.3" evidence="3"/>
<evidence type="ECO:0000256" key="7">
    <source>
        <dbReference type="ARBA" id="ARBA00022777"/>
    </source>
</evidence>
<dbReference type="CDD" id="cd06225">
    <property type="entry name" value="HAMP"/>
    <property type="match status" value="1"/>
</dbReference>
<dbReference type="Gene3D" id="6.10.340.10">
    <property type="match status" value="1"/>
</dbReference>
<evidence type="ECO:0000313" key="14">
    <source>
        <dbReference type="EMBL" id="AKD56931.1"/>
    </source>
</evidence>
<dbReference type="CDD" id="cd00075">
    <property type="entry name" value="HATPase"/>
    <property type="match status" value="1"/>
</dbReference>